<dbReference type="InterPro" id="IPR052261">
    <property type="entry name" value="Glycosyltransferase_13"/>
</dbReference>
<evidence type="ECO:0000256" key="9">
    <source>
        <dbReference type="ARBA" id="ARBA00022989"/>
    </source>
</evidence>
<evidence type="ECO:0000256" key="12">
    <source>
        <dbReference type="ARBA" id="ARBA00023211"/>
    </source>
</evidence>
<dbReference type="GO" id="GO:0030145">
    <property type="term" value="F:manganese ion binding"/>
    <property type="evidence" value="ECO:0007669"/>
    <property type="project" value="UniProtKB-UniRule"/>
</dbReference>
<evidence type="ECO:0000313" key="18">
    <source>
        <dbReference type="EMBL" id="CAH1963516.1"/>
    </source>
</evidence>
<comment type="caution">
    <text evidence="18">The sequence shown here is derived from an EMBL/GenBank/DDBJ whole genome shotgun (WGS) entry which is preliminary data.</text>
</comment>
<evidence type="ECO:0000256" key="3">
    <source>
        <dbReference type="ARBA" id="ARBA00006492"/>
    </source>
</evidence>
<evidence type="ECO:0000256" key="5">
    <source>
        <dbReference type="ARBA" id="ARBA00022679"/>
    </source>
</evidence>
<evidence type="ECO:0000256" key="2">
    <source>
        <dbReference type="ARBA" id="ARBA00004922"/>
    </source>
</evidence>
<sequence>MRIKRTNLVVFLILLVWSAVLYVTISFKPIYHSDVSSSYNVDRQILKLEHGISEQFEKNKNIIKNAHKLLEIKKAGDVSKEKTLPKELQEVKLPILVFACNRITVSRCLDKLLKYRPDPDQFPIIVSQVTAFKRISSSIMDLATLLHIVSIDLIKDVRYINMKYLHILTNE</sequence>
<dbReference type="Pfam" id="PF03071">
    <property type="entry name" value="GNT-I"/>
    <property type="match status" value="1"/>
</dbReference>
<accession>A0A9P0JYD1</accession>
<organism evidence="18 19">
    <name type="scientific">Acanthoscelides obtectus</name>
    <name type="common">Bean weevil</name>
    <name type="synonym">Bruchus obtectus</name>
    <dbReference type="NCBI Taxonomy" id="200917"/>
    <lineage>
        <taxon>Eukaryota</taxon>
        <taxon>Metazoa</taxon>
        <taxon>Ecdysozoa</taxon>
        <taxon>Arthropoda</taxon>
        <taxon>Hexapoda</taxon>
        <taxon>Insecta</taxon>
        <taxon>Pterygota</taxon>
        <taxon>Neoptera</taxon>
        <taxon>Endopterygota</taxon>
        <taxon>Coleoptera</taxon>
        <taxon>Polyphaga</taxon>
        <taxon>Cucujiformia</taxon>
        <taxon>Chrysomeloidea</taxon>
        <taxon>Chrysomelidae</taxon>
        <taxon>Bruchinae</taxon>
        <taxon>Bruchini</taxon>
        <taxon>Acanthoscelides</taxon>
    </lineage>
</organism>
<comment type="subcellular location">
    <subcellularLocation>
        <location evidence="1 17">Golgi apparatus membrane</location>
        <topology evidence="1 17">Single-pass type II membrane protein</topology>
    </subcellularLocation>
</comment>
<keyword evidence="4 17" id="KW-0328">Glycosyltransferase</keyword>
<gene>
    <name evidence="18" type="ORF">ACAOBT_LOCUS5237</name>
</gene>
<evidence type="ECO:0000313" key="19">
    <source>
        <dbReference type="Proteomes" id="UP001152888"/>
    </source>
</evidence>
<dbReference type="GO" id="GO:0006487">
    <property type="term" value="P:protein N-linked glycosylation"/>
    <property type="evidence" value="ECO:0007669"/>
    <property type="project" value="TreeGrafter"/>
</dbReference>
<comment type="function">
    <text evidence="13 17">Initiates complex N-linked carbohydrate formation. Essential for the conversion of high-mannose to hybrid and complex N-glycans.</text>
</comment>
<keyword evidence="5" id="KW-0808">Transferase</keyword>
<dbReference type="EMBL" id="CAKOFQ010006708">
    <property type="protein sequence ID" value="CAH1963516.1"/>
    <property type="molecule type" value="Genomic_DNA"/>
</dbReference>
<dbReference type="GO" id="GO:0003827">
    <property type="term" value="F:alpha-1,3-mannosylglycoprotein 2-beta-N-acetylglucosaminyltransferase activity"/>
    <property type="evidence" value="ECO:0007669"/>
    <property type="project" value="UniProtKB-UniRule"/>
</dbReference>
<evidence type="ECO:0000256" key="17">
    <source>
        <dbReference type="RuleBase" id="RU368119"/>
    </source>
</evidence>
<comment type="pathway">
    <text evidence="2 17">Protein modification; protein glycosylation.</text>
</comment>
<keyword evidence="12 17" id="KW-0464">Manganese</keyword>
<dbReference type="Proteomes" id="UP001152888">
    <property type="component" value="Unassembled WGS sequence"/>
</dbReference>
<dbReference type="InterPro" id="IPR004139">
    <property type="entry name" value="Glyco_trans_13"/>
</dbReference>
<keyword evidence="19" id="KW-1185">Reference proteome</keyword>
<keyword evidence="6" id="KW-0812">Transmembrane</keyword>
<evidence type="ECO:0000256" key="15">
    <source>
        <dbReference type="ARBA" id="ARBA00041712"/>
    </source>
</evidence>
<evidence type="ECO:0000256" key="14">
    <source>
        <dbReference type="ARBA" id="ARBA00038949"/>
    </source>
</evidence>
<keyword evidence="7 17" id="KW-0479">Metal-binding</keyword>
<keyword evidence="8 17" id="KW-0735">Signal-anchor</keyword>
<evidence type="ECO:0000256" key="10">
    <source>
        <dbReference type="ARBA" id="ARBA00023034"/>
    </source>
</evidence>
<dbReference type="OrthoDB" id="440755at2759"/>
<dbReference type="PANTHER" id="PTHR10468:SF0">
    <property type="entry name" value="ALPHA-1,3-MANNOSYL-GLYCOPROTEIN 2-BETA-N-ACETYLGLUCOSAMINYLTRANSFERASE"/>
    <property type="match status" value="1"/>
</dbReference>
<evidence type="ECO:0000256" key="13">
    <source>
        <dbReference type="ARBA" id="ARBA00037706"/>
    </source>
</evidence>
<dbReference type="AlphaFoldDB" id="A0A9P0JYD1"/>
<evidence type="ECO:0000256" key="6">
    <source>
        <dbReference type="ARBA" id="ARBA00022692"/>
    </source>
</evidence>
<dbReference type="EC" id="2.4.1.101" evidence="14 17"/>
<comment type="catalytic activity">
    <reaction evidence="16 17">
        <text>N(4)-(alpha-D-Man-(1-&gt;3)-[alpha-D-Man-(1-&gt;3)-[alpha-D-Man-(1-&gt;6)]-alpha-D-Man-(1-&gt;6)]-beta-D-Man-(1-&gt;4)-beta-D-GlcNAc-(1-&gt;4)-beta-D-GlcNAc)-L-asparaginyl-[protein] (N-glucan mannose isomer 5A1,2) + UDP-N-acetyl-alpha-D-glucosamine = N(4)-{beta-D-GlcNAc-(1-&gt;2)-alpha-D-Man-(1-&gt;3)-[alpha-D-Man-(1-&gt;3)-[alpha-D-Man-(1-&gt;6)]-alpha-D-Man-(1-&gt;6)]-beta-D-Man-(1-&gt;4)-beta-D-GlcNAc-(1-&gt;4)-beta-D-GlcNAc}-L-asparaginyl-[protein] + UDP + H(+)</text>
        <dbReference type="Rhea" id="RHEA:11456"/>
        <dbReference type="Rhea" id="RHEA-COMP:14367"/>
        <dbReference type="Rhea" id="RHEA-COMP:14368"/>
        <dbReference type="ChEBI" id="CHEBI:15378"/>
        <dbReference type="ChEBI" id="CHEBI:57705"/>
        <dbReference type="ChEBI" id="CHEBI:58223"/>
        <dbReference type="ChEBI" id="CHEBI:59087"/>
        <dbReference type="ChEBI" id="CHEBI:60625"/>
        <dbReference type="EC" id="2.4.1.101"/>
    </reaction>
</comment>
<comment type="cofactor">
    <cofactor evidence="17">
        <name>Mn(2+)</name>
        <dbReference type="ChEBI" id="CHEBI:29035"/>
    </cofactor>
    <text evidence="17">The cofactor is mostly bound to the substrate.</text>
</comment>
<evidence type="ECO:0000256" key="11">
    <source>
        <dbReference type="ARBA" id="ARBA00023136"/>
    </source>
</evidence>
<dbReference type="PANTHER" id="PTHR10468">
    <property type="entry name" value="PROTEIN O-LINKED-MANNOSE BETA-1,2-N-ACETYLGLUCOSAMINYLTRANSFERASE 1/ALPHA-1,3-MANNOSYL-GLYCOPROTEIN 2-BETA-N-ACETYLGLUCOSAMINYLTRANSFERASE"/>
    <property type="match status" value="1"/>
</dbReference>
<evidence type="ECO:0000256" key="8">
    <source>
        <dbReference type="ARBA" id="ARBA00022968"/>
    </source>
</evidence>
<evidence type="ECO:0000256" key="4">
    <source>
        <dbReference type="ARBA" id="ARBA00022676"/>
    </source>
</evidence>
<evidence type="ECO:0000256" key="1">
    <source>
        <dbReference type="ARBA" id="ARBA00004323"/>
    </source>
</evidence>
<dbReference type="Gene3D" id="3.90.550.10">
    <property type="entry name" value="Spore Coat Polysaccharide Biosynthesis Protein SpsA, Chain A"/>
    <property type="match status" value="1"/>
</dbReference>
<name>A0A9P0JYD1_ACAOB</name>
<evidence type="ECO:0000256" key="16">
    <source>
        <dbReference type="ARBA" id="ARBA00049421"/>
    </source>
</evidence>
<protein>
    <recommendedName>
        <fullName evidence="14 17">Alpha-1,3-mannosyl-glycoprotein 2-beta-N-acetylglucosaminyltransferase</fullName>
        <shortName evidence="17">GNT-I</shortName>
        <shortName evidence="17">GlcNAc-T I</shortName>
        <ecNumber evidence="14 17">2.4.1.101</ecNumber>
    </recommendedName>
    <alternativeName>
        <fullName evidence="15 17">N-glycosyl-oligosaccharide-glycoprotein N-acetylglucosaminyltransferase I</fullName>
    </alternativeName>
</protein>
<proteinExistence type="inferred from homology"/>
<dbReference type="GO" id="GO:0000139">
    <property type="term" value="C:Golgi membrane"/>
    <property type="evidence" value="ECO:0007669"/>
    <property type="project" value="UniProtKB-SubCell"/>
</dbReference>
<keyword evidence="10 17" id="KW-0333">Golgi apparatus</keyword>
<evidence type="ECO:0000256" key="7">
    <source>
        <dbReference type="ARBA" id="ARBA00022723"/>
    </source>
</evidence>
<reference evidence="18" key="1">
    <citation type="submission" date="2022-03" db="EMBL/GenBank/DDBJ databases">
        <authorList>
            <person name="Sayadi A."/>
        </authorList>
    </citation>
    <scope>NUCLEOTIDE SEQUENCE</scope>
</reference>
<dbReference type="InterPro" id="IPR029044">
    <property type="entry name" value="Nucleotide-diphossugar_trans"/>
</dbReference>
<keyword evidence="9" id="KW-1133">Transmembrane helix</keyword>
<keyword evidence="11" id="KW-0472">Membrane</keyword>
<comment type="similarity">
    <text evidence="3 17">Belongs to the glycosyltransferase 13 family.</text>
</comment>